<proteinExistence type="predicted"/>
<gene>
    <name evidence="2" type="ORF">TGEB3V08_LOCUS8665</name>
</gene>
<accession>A0A7R9PPZ6</accession>
<feature type="signal peptide" evidence="1">
    <location>
        <begin position="1"/>
        <end position="31"/>
    </location>
</feature>
<protein>
    <submittedName>
        <fullName evidence="2">Uncharacterized protein</fullName>
    </submittedName>
</protein>
<dbReference type="EMBL" id="OE843465">
    <property type="protein sequence ID" value="CAD7603192.1"/>
    <property type="molecule type" value="Genomic_DNA"/>
</dbReference>
<reference evidence="2" key="1">
    <citation type="submission" date="2020-11" db="EMBL/GenBank/DDBJ databases">
        <authorList>
            <person name="Tran Van P."/>
        </authorList>
    </citation>
    <scope>NUCLEOTIDE SEQUENCE</scope>
</reference>
<evidence type="ECO:0000313" key="2">
    <source>
        <dbReference type="EMBL" id="CAD7603192.1"/>
    </source>
</evidence>
<feature type="chain" id="PRO_5030784533" evidence="1">
    <location>
        <begin position="32"/>
        <end position="193"/>
    </location>
</feature>
<evidence type="ECO:0000256" key="1">
    <source>
        <dbReference type="SAM" id="SignalP"/>
    </source>
</evidence>
<keyword evidence="1" id="KW-0732">Signal</keyword>
<name>A0A7R9PPZ6_TIMGE</name>
<dbReference type="AlphaFoldDB" id="A0A7R9PPZ6"/>
<organism evidence="2">
    <name type="scientific">Timema genevievae</name>
    <name type="common">Walking stick</name>
    <dbReference type="NCBI Taxonomy" id="629358"/>
    <lineage>
        <taxon>Eukaryota</taxon>
        <taxon>Metazoa</taxon>
        <taxon>Ecdysozoa</taxon>
        <taxon>Arthropoda</taxon>
        <taxon>Hexapoda</taxon>
        <taxon>Insecta</taxon>
        <taxon>Pterygota</taxon>
        <taxon>Neoptera</taxon>
        <taxon>Polyneoptera</taxon>
        <taxon>Phasmatodea</taxon>
        <taxon>Timematodea</taxon>
        <taxon>Timematoidea</taxon>
        <taxon>Timematidae</taxon>
        <taxon>Timema</taxon>
    </lineage>
</organism>
<sequence>MVPRVSQMAAMTVSTLLVVMCLVSPPSTIDAAPEHVISTPDKVSTSHEHGSLSSFFRSVPEKVQELPHRIQEGFKELPGKIKEGFKGVPERIAEGFKAVPKRVQEAFDGAVDGAKEMLIPNDPHRWGTQAKRPSRLVCFSADGGGAGQVTRCRRTQISTFTYLIGRKMPLREMFICTPDASVLYISGGLTIQL</sequence>